<protein>
    <submittedName>
        <fullName evidence="1">Uncharacterized protein</fullName>
    </submittedName>
</protein>
<dbReference type="AlphaFoldDB" id="A0A0F9TYX1"/>
<accession>A0A0F9TYX1</accession>
<dbReference type="EMBL" id="LAZR01000150">
    <property type="protein sequence ID" value="KKN86195.1"/>
    <property type="molecule type" value="Genomic_DNA"/>
</dbReference>
<gene>
    <name evidence="1" type="ORF">LCGC14_0270640</name>
</gene>
<evidence type="ECO:0000313" key="1">
    <source>
        <dbReference type="EMBL" id="KKN86195.1"/>
    </source>
</evidence>
<sequence>MSEKTYIELQEGEREVLHSALEVLSPDDPDDAEHLEGLTQRVLDTTMEPGTVTFEFSKKDLEQGIASLDILDPDDFDVREMADLLNDILRVAYDDLSTASPEI</sequence>
<reference evidence="1" key="1">
    <citation type="journal article" date="2015" name="Nature">
        <title>Complex archaea that bridge the gap between prokaryotes and eukaryotes.</title>
        <authorList>
            <person name="Spang A."/>
            <person name="Saw J.H."/>
            <person name="Jorgensen S.L."/>
            <person name="Zaremba-Niedzwiedzka K."/>
            <person name="Martijn J."/>
            <person name="Lind A.E."/>
            <person name="van Eijk R."/>
            <person name="Schleper C."/>
            <person name="Guy L."/>
            <person name="Ettema T.J."/>
        </authorList>
    </citation>
    <scope>NUCLEOTIDE SEQUENCE</scope>
</reference>
<name>A0A0F9TYX1_9ZZZZ</name>
<comment type="caution">
    <text evidence="1">The sequence shown here is derived from an EMBL/GenBank/DDBJ whole genome shotgun (WGS) entry which is preliminary data.</text>
</comment>
<proteinExistence type="predicted"/>
<organism evidence="1">
    <name type="scientific">marine sediment metagenome</name>
    <dbReference type="NCBI Taxonomy" id="412755"/>
    <lineage>
        <taxon>unclassified sequences</taxon>
        <taxon>metagenomes</taxon>
        <taxon>ecological metagenomes</taxon>
    </lineage>
</organism>